<proteinExistence type="predicted"/>
<evidence type="ECO:0000313" key="4">
    <source>
        <dbReference type="Proteomes" id="UP000054359"/>
    </source>
</evidence>
<feature type="region of interest" description="Disordered" evidence="1">
    <location>
        <begin position="73"/>
        <end position="102"/>
    </location>
</feature>
<accession>A0A087T9N3</accession>
<keyword evidence="4" id="KW-1185">Reference proteome</keyword>
<evidence type="ECO:0000256" key="2">
    <source>
        <dbReference type="SAM" id="Phobius"/>
    </source>
</evidence>
<organism evidence="3 4">
    <name type="scientific">Stegodyphus mimosarum</name>
    <name type="common">African social velvet spider</name>
    <dbReference type="NCBI Taxonomy" id="407821"/>
    <lineage>
        <taxon>Eukaryota</taxon>
        <taxon>Metazoa</taxon>
        <taxon>Ecdysozoa</taxon>
        <taxon>Arthropoda</taxon>
        <taxon>Chelicerata</taxon>
        <taxon>Arachnida</taxon>
        <taxon>Araneae</taxon>
        <taxon>Araneomorphae</taxon>
        <taxon>Entelegynae</taxon>
        <taxon>Eresoidea</taxon>
        <taxon>Eresidae</taxon>
        <taxon>Stegodyphus</taxon>
    </lineage>
</organism>
<feature type="non-terminal residue" evidence="3">
    <location>
        <position position="184"/>
    </location>
</feature>
<gene>
    <name evidence="3" type="ORF">X975_21706</name>
</gene>
<dbReference type="Proteomes" id="UP000054359">
    <property type="component" value="Unassembled WGS sequence"/>
</dbReference>
<feature type="transmembrane region" description="Helical" evidence="2">
    <location>
        <begin position="46"/>
        <end position="68"/>
    </location>
</feature>
<keyword evidence="2" id="KW-0812">Transmembrane</keyword>
<dbReference type="OrthoDB" id="6419793at2759"/>
<dbReference type="AlphaFoldDB" id="A0A087T9N3"/>
<keyword evidence="2" id="KW-1133">Transmembrane helix</keyword>
<sequence>MISAQNDAGSTDAEYVFATLTLFGGTVPPPTTVNSPDRRFFKHLSIIVPVVCAVVIVIVVTIVICVLHTRRNPPNRGRGNYDQGDSQSRASHKGDTLSMSVLGKKGHGETAYEVPKDSLYFPSPYATTRVPGYVVEEGSECDSLSRNTRNSIRKSSAYPFPPCQQPTSIKLLSVVTERNSCLDG</sequence>
<evidence type="ECO:0000256" key="1">
    <source>
        <dbReference type="SAM" id="MobiDB-lite"/>
    </source>
</evidence>
<dbReference type="STRING" id="407821.A0A087T9N3"/>
<reference evidence="3 4" key="1">
    <citation type="submission" date="2013-11" db="EMBL/GenBank/DDBJ databases">
        <title>Genome sequencing of Stegodyphus mimosarum.</title>
        <authorList>
            <person name="Bechsgaard J."/>
        </authorList>
    </citation>
    <scope>NUCLEOTIDE SEQUENCE [LARGE SCALE GENOMIC DNA]</scope>
</reference>
<evidence type="ECO:0008006" key="5">
    <source>
        <dbReference type="Google" id="ProtNLM"/>
    </source>
</evidence>
<keyword evidence="2" id="KW-0472">Membrane</keyword>
<evidence type="ECO:0000313" key="3">
    <source>
        <dbReference type="EMBL" id="KFM61822.1"/>
    </source>
</evidence>
<dbReference type="EMBL" id="KK114174">
    <property type="protein sequence ID" value="KFM61822.1"/>
    <property type="molecule type" value="Genomic_DNA"/>
</dbReference>
<name>A0A087T9N3_STEMI</name>
<protein>
    <recommendedName>
        <fullName evidence="5">Down syndrome cell adhesion molecule-like protein Dscam2</fullName>
    </recommendedName>
</protein>